<dbReference type="GO" id="GO:0016787">
    <property type="term" value="F:hydrolase activity"/>
    <property type="evidence" value="ECO:0007669"/>
    <property type="project" value="InterPro"/>
</dbReference>
<protein>
    <recommendedName>
        <fullName evidence="1">Calcineurin-like phosphoesterase domain-containing protein</fullName>
    </recommendedName>
</protein>
<dbReference type="eggNOG" id="COG2129">
    <property type="taxonomic scope" value="Bacteria"/>
</dbReference>
<evidence type="ECO:0000313" key="3">
    <source>
        <dbReference type="Proteomes" id="UP000030661"/>
    </source>
</evidence>
<dbReference type="InterPro" id="IPR051693">
    <property type="entry name" value="UPF0046_metallophosphoest"/>
</dbReference>
<dbReference type="Pfam" id="PF00149">
    <property type="entry name" value="Metallophos"/>
    <property type="match status" value="1"/>
</dbReference>
<reference evidence="2" key="1">
    <citation type="journal article" date="2015" name="PeerJ">
        <title>First genomic representation of candidate bacterial phylum KSB3 points to enhanced environmental sensing as a trigger of wastewater bulking.</title>
        <authorList>
            <person name="Sekiguchi Y."/>
            <person name="Ohashi A."/>
            <person name="Parks D.H."/>
            <person name="Yamauchi T."/>
            <person name="Tyson G.W."/>
            <person name="Hugenholtz P."/>
        </authorList>
    </citation>
    <scope>NUCLEOTIDE SEQUENCE [LARGE SCALE GENOMIC DNA]</scope>
</reference>
<organism evidence="2">
    <name type="scientific">Vecturithrix granuli</name>
    <dbReference type="NCBI Taxonomy" id="1499967"/>
    <lineage>
        <taxon>Bacteria</taxon>
        <taxon>Candidatus Moduliflexota</taxon>
        <taxon>Candidatus Vecturitrichia</taxon>
        <taxon>Candidatus Vecturitrichales</taxon>
        <taxon>Candidatus Vecturitrichaceae</taxon>
        <taxon>Candidatus Vecturithrix</taxon>
    </lineage>
</organism>
<dbReference type="SUPFAM" id="SSF56300">
    <property type="entry name" value="Metallo-dependent phosphatases"/>
    <property type="match status" value="1"/>
</dbReference>
<proteinExistence type="predicted"/>
<keyword evidence="3" id="KW-1185">Reference proteome</keyword>
<accession>A0A081CAU5</accession>
<dbReference type="EMBL" id="DF820482">
    <property type="protein sequence ID" value="GAK61700.1"/>
    <property type="molecule type" value="Genomic_DNA"/>
</dbReference>
<dbReference type="Proteomes" id="UP000030661">
    <property type="component" value="Unassembled WGS sequence"/>
</dbReference>
<name>A0A081CAU5_VECG1</name>
<sequence>MLKILTISDDVKRQLYNLKFKEEYHDVDLILSCGDLPFYYLEFLVSMLNVPLYYVFGNHHIQPMITANGAEMKSPGGCVNIDNRIVAYKGLLIGGFEGCMKYNYGPKQYSDFEMWQKVQKMKPAFWKNKLLHQRYVDIIITHAPPYGIHDKPDRCHRGFKSFRSVIEKYAPRYFIHGHIHRYHLNEEWKTEYQRTTVINTCGYQILEIDETDLSRC</sequence>
<feature type="domain" description="Calcineurin-like phosphoesterase" evidence="1">
    <location>
        <begin position="23"/>
        <end position="182"/>
    </location>
</feature>
<dbReference type="STRING" id="1499967.U27_02529"/>
<dbReference type="HOGENOM" id="CLU_095253_0_0_0"/>
<evidence type="ECO:0000259" key="1">
    <source>
        <dbReference type="Pfam" id="PF00149"/>
    </source>
</evidence>
<gene>
    <name evidence="2" type="ORF">U27_02529</name>
</gene>
<evidence type="ECO:0000313" key="2">
    <source>
        <dbReference type="EMBL" id="GAK61700.1"/>
    </source>
</evidence>
<dbReference type="PANTHER" id="PTHR12905:SF0">
    <property type="entry name" value="CALCINEURIN-LIKE PHOSPHOESTERASE DOMAIN-CONTAINING PROTEIN"/>
    <property type="match status" value="1"/>
</dbReference>
<dbReference type="AlphaFoldDB" id="A0A081CAU5"/>
<dbReference type="InterPro" id="IPR004843">
    <property type="entry name" value="Calcineurin-like_PHP"/>
</dbReference>
<dbReference type="PANTHER" id="PTHR12905">
    <property type="entry name" value="METALLOPHOSPHOESTERASE"/>
    <property type="match status" value="1"/>
</dbReference>
<dbReference type="Gene3D" id="3.60.21.10">
    <property type="match status" value="1"/>
</dbReference>
<dbReference type="InterPro" id="IPR029052">
    <property type="entry name" value="Metallo-depent_PP-like"/>
</dbReference>